<reference evidence="3 4" key="1">
    <citation type="journal article" date="2018" name="Int. J. Syst. Evol. Microbiol.">
        <title>Planococcus salinus sp. nov., a moderately halophilic bacterium isolated from a saline-alkali soil.</title>
        <authorList>
            <person name="Gan L."/>
        </authorList>
    </citation>
    <scope>NUCLEOTIDE SEQUENCE [LARGE SCALE GENOMIC DNA]</scope>
    <source>
        <strain evidence="3 4">LCB217</strain>
    </source>
</reference>
<dbReference type="EMBL" id="RIAX01000005">
    <property type="protein sequence ID" value="RNF39470.1"/>
    <property type="molecule type" value="Genomic_DNA"/>
</dbReference>
<evidence type="ECO:0000313" key="4">
    <source>
        <dbReference type="Proteomes" id="UP000275473"/>
    </source>
</evidence>
<sequence>MRAEIVRKGPGFKATFKRELKHDVKAVWDMLTKNDKLQQWFSELKVEKLGKDGLIVFDMGDGTVENMAITDYREGQVMAFEWGEDDVRFELTPKNGSTELRLIETINKLTPHTPKDLAGWHVCLDTIEAVLENEEFRREEEWNEWYPEYKRLLESMSVSFE</sequence>
<organism evidence="3 4">
    <name type="scientific">Planococcus salinus</name>
    <dbReference type="NCBI Taxonomy" id="1848460"/>
    <lineage>
        <taxon>Bacteria</taxon>
        <taxon>Bacillati</taxon>
        <taxon>Bacillota</taxon>
        <taxon>Bacilli</taxon>
        <taxon>Bacillales</taxon>
        <taxon>Caryophanaceae</taxon>
        <taxon>Planococcus</taxon>
    </lineage>
</organism>
<dbReference type="InterPro" id="IPR013538">
    <property type="entry name" value="ASHA1/2-like_C"/>
</dbReference>
<evidence type="ECO:0000259" key="2">
    <source>
        <dbReference type="Pfam" id="PF08327"/>
    </source>
</evidence>
<dbReference type="RefSeq" id="WP_123165171.1">
    <property type="nucleotide sequence ID" value="NZ_RIAX01000005.1"/>
</dbReference>
<dbReference type="OrthoDB" id="9803476at2"/>
<keyword evidence="4" id="KW-1185">Reference proteome</keyword>
<proteinExistence type="inferred from homology"/>
<name>A0A3M8P877_9BACL</name>
<comment type="caution">
    <text evidence="3">The sequence shown here is derived from an EMBL/GenBank/DDBJ whole genome shotgun (WGS) entry which is preliminary data.</text>
</comment>
<dbReference type="Proteomes" id="UP000275473">
    <property type="component" value="Unassembled WGS sequence"/>
</dbReference>
<gene>
    <name evidence="3" type="ORF">EEX84_08305</name>
</gene>
<dbReference type="Pfam" id="PF08327">
    <property type="entry name" value="AHSA1"/>
    <property type="match status" value="1"/>
</dbReference>
<dbReference type="InterPro" id="IPR023393">
    <property type="entry name" value="START-like_dom_sf"/>
</dbReference>
<protein>
    <submittedName>
        <fullName evidence="3">Activator of Hsp90 ATPase 1 family protein</fullName>
    </submittedName>
</protein>
<comment type="similarity">
    <text evidence="1">Belongs to the AHA1 family.</text>
</comment>
<evidence type="ECO:0000256" key="1">
    <source>
        <dbReference type="ARBA" id="ARBA00006817"/>
    </source>
</evidence>
<dbReference type="Gene3D" id="3.30.530.20">
    <property type="match status" value="1"/>
</dbReference>
<feature type="domain" description="Activator of Hsp90 ATPase homologue 1/2-like C-terminal" evidence="2">
    <location>
        <begin position="24"/>
        <end position="132"/>
    </location>
</feature>
<accession>A0A3M8P877</accession>
<evidence type="ECO:0000313" key="3">
    <source>
        <dbReference type="EMBL" id="RNF39470.1"/>
    </source>
</evidence>
<dbReference type="SUPFAM" id="SSF55961">
    <property type="entry name" value="Bet v1-like"/>
    <property type="match status" value="1"/>
</dbReference>
<dbReference type="AlphaFoldDB" id="A0A3M8P877"/>